<proteinExistence type="predicted"/>
<name>A0ABR2GQG9_9EUKA</name>
<feature type="transmembrane region" description="Helical" evidence="5">
    <location>
        <begin position="140"/>
        <end position="159"/>
    </location>
</feature>
<evidence type="ECO:0000313" key="8">
    <source>
        <dbReference type="Proteomes" id="UP001470230"/>
    </source>
</evidence>
<evidence type="ECO:0000256" key="5">
    <source>
        <dbReference type="SAM" id="Phobius"/>
    </source>
</evidence>
<dbReference type="SUPFAM" id="SSF103473">
    <property type="entry name" value="MFS general substrate transporter"/>
    <property type="match status" value="1"/>
</dbReference>
<feature type="transmembrane region" description="Helical" evidence="5">
    <location>
        <begin position="365"/>
        <end position="386"/>
    </location>
</feature>
<keyword evidence="6" id="KW-0732">Signal</keyword>
<evidence type="ECO:0000313" key="7">
    <source>
        <dbReference type="EMBL" id="KAK8835863.1"/>
    </source>
</evidence>
<dbReference type="InterPro" id="IPR005828">
    <property type="entry name" value="MFS_sugar_transport-like"/>
</dbReference>
<feature type="transmembrane region" description="Helical" evidence="5">
    <location>
        <begin position="80"/>
        <end position="97"/>
    </location>
</feature>
<evidence type="ECO:0000256" key="3">
    <source>
        <dbReference type="ARBA" id="ARBA00022989"/>
    </source>
</evidence>
<dbReference type="Proteomes" id="UP001470230">
    <property type="component" value="Unassembled WGS sequence"/>
</dbReference>
<evidence type="ECO:0000256" key="4">
    <source>
        <dbReference type="ARBA" id="ARBA00023136"/>
    </source>
</evidence>
<feature type="signal peptide" evidence="6">
    <location>
        <begin position="1"/>
        <end position="23"/>
    </location>
</feature>
<feature type="transmembrane region" description="Helical" evidence="5">
    <location>
        <begin position="205"/>
        <end position="227"/>
    </location>
</feature>
<dbReference type="PANTHER" id="PTHR48021:SF1">
    <property type="entry name" value="GH07001P-RELATED"/>
    <property type="match status" value="1"/>
</dbReference>
<evidence type="ECO:0000256" key="6">
    <source>
        <dbReference type="SAM" id="SignalP"/>
    </source>
</evidence>
<feature type="chain" id="PRO_5046304483" evidence="6">
    <location>
        <begin position="24"/>
        <end position="400"/>
    </location>
</feature>
<comment type="caution">
    <text evidence="7">The sequence shown here is derived from an EMBL/GenBank/DDBJ whole genome shotgun (WGS) entry which is preliminary data.</text>
</comment>
<dbReference type="EMBL" id="JAPFFF010000073">
    <property type="protein sequence ID" value="KAK8835863.1"/>
    <property type="molecule type" value="Genomic_DNA"/>
</dbReference>
<organism evidence="7 8">
    <name type="scientific">Tritrichomonas musculus</name>
    <dbReference type="NCBI Taxonomy" id="1915356"/>
    <lineage>
        <taxon>Eukaryota</taxon>
        <taxon>Metamonada</taxon>
        <taxon>Parabasalia</taxon>
        <taxon>Tritrichomonadida</taxon>
        <taxon>Tritrichomonadidae</taxon>
        <taxon>Tritrichomonas</taxon>
    </lineage>
</organism>
<evidence type="ECO:0000256" key="2">
    <source>
        <dbReference type="ARBA" id="ARBA00022692"/>
    </source>
</evidence>
<keyword evidence="8" id="KW-1185">Reference proteome</keyword>
<reference evidence="7 8" key="1">
    <citation type="submission" date="2024-04" db="EMBL/GenBank/DDBJ databases">
        <title>Tritrichomonas musculus Genome.</title>
        <authorList>
            <person name="Alves-Ferreira E."/>
            <person name="Grigg M."/>
            <person name="Lorenzi H."/>
            <person name="Galac M."/>
        </authorList>
    </citation>
    <scope>NUCLEOTIDE SEQUENCE [LARGE SCALE GENOMIC DNA]</scope>
    <source>
        <strain evidence="7 8">EAF2021</strain>
    </source>
</reference>
<keyword evidence="2 5" id="KW-0812">Transmembrane</keyword>
<accession>A0ABR2GQG9</accession>
<dbReference type="Pfam" id="PF00083">
    <property type="entry name" value="Sugar_tr"/>
    <property type="match status" value="1"/>
</dbReference>
<keyword evidence="3 5" id="KW-1133">Transmembrane helix</keyword>
<dbReference type="InterPro" id="IPR036259">
    <property type="entry name" value="MFS_trans_sf"/>
</dbReference>
<dbReference type="InterPro" id="IPR050549">
    <property type="entry name" value="MFS_Trehalose_Transporter"/>
</dbReference>
<feature type="transmembrane region" description="Helical" evidence="5">
    <location>
        <begin position="302"/>
        <end position="322"/>
    </location>
</feature>
<dbReference type="PANTHER" id="PTHR48021">
    <property type="match status" value="1"/>
</dbReference>
<dbReference type="Gene3D" id="1.20.1250.20">
    <property type="entry name" value="MFS general substrate transporter like domains"/>
    <property type="match status" value="2"/>
</dbReference>
<feature type="transmembrane region" description="Helical" evidence="5">
    <location>
        <begin position="165"/>
        <end position="184"/>
    </location>
</feature>
<feature type="transmembrane region" description="Helical" evidence="5">
    <location>
        <begin position="54"/>
        <end position="73"/>
    </location>
</feature>
<gene>
    <name evidence="7" type="ORF">M9Y10_040419</name>
</gene>
<feature type="transmembrane region" description="Helical" evidence="5">
    <location>
        <begin position="272"/>
        <end position="290"/>
    </location>
</feature>
<protein>
    <submittedName>
        <fullName evidence="7">Glucose import</fullName>
    </submittedName>
</protein>
<comment type="subcellular location">
    <subcellularLocation>
        <location evidence="1">Membrane</location>
    </subcellularLocation>
</comment>
<sequence length="400" mass="45069">MGNARNFISVLIILSLPLQFSFQLNFYTNTASQIQKNWDFKKVSDLQLEIANRISTYFASASAIATIFLSYAVKKRRLPITINFIIAGIAWLVYLAISDELMWLVIVLRAINGILLGFFQSVHISYIMHFADKELLAHHGCLVQFSMFFSLCILNFLIYAVSWKILAVILSIQSFLFAGLIWLVPESPIQSKSSSRAYIFHSPNFKNLLIMLTIMFVQCFSGIGFMIDNCARLMSSIGIDIPSELQSVLTNFIGCLATLIASFIMDIVSIKYMWAFSTFGMVLSLIIYDITLKVACPNWLGVFSVFLYFLFFGLGSGPIPWLLPGSIFQESVMIESGCINCFMNRFMDIWFGYLLTFITDSVGEFGSVIFNAGFSLAGCLFGLFAIPTMKNVYRENTTLL</sequence>
<feature type="transmembrane region" description="Helical" evidence="5">
    <location>
        <begin position="247"/>
        <end position="265"/>
    </location>
</feature>
<keyword evidence="4 5" id="KW-0472">Membrane</keyword>
<evidence type="ECO:0000256" key="1">
    <source>
        <dbReference type="ARBA" id="ARBA00004370"/>
    </source>
</evidence>